<sequence>MPLKLEVKRKLLARSDRVKCVDLHPSEPWALVCLYNGHAHIWNYDTQLLVKSIDVSEFPVRSGKFVARKSWIITGSDDNRIRIFNYNTMEKVHNFEAHSDYIRTIIIHPTKPFLISAGDDSLIKVWDWDNKWQLKQTFEGHTYYIMQMVINPKDNVSFASASLDKTVKVWQFGASTPNFSLNGHLSGVNCVDYYHGGDKPYIISGADDKLIKIWDYQNKSCVATLEGHANSITACIFHPEIPIIVTGSEDGTVKLWHSGTFRVETTLNYGLERLWCMAALKGTNDIAIGFDEGTVVVKIGRDEPAVTMDGSGKILWAKQCEVQQFNLKTIEKSFLDKVADGENIIGNAKDMGTSDIFPQTLEYSSNGRYVVACGDGEYIIYTATALRNQAYGSGLDFAWCTDSVSYAVKESNNCIKIFKKFKEYKTIRTDGAIDGLSSGPLLAVRGTSDLCFYDFETGILVRRIEIEAKKIFWSNTDESVAIATEDSFYILKYEAEAVQKATEEDITDDGIESAFTVCHQFDEIIVTAFWCGNFLIYTTPANRLNYIIGKEVVTITLMDDAFYLLGYIPKDNRIYAAGKHLNIVSFKLLLSVLEYQGAVLGGDPIAAQALLETIPGDQHTKLAQFLQKQGLTKQALEVSKDDDHKFELAIQLGDLKAAKEVALEINSHQKWSVLAQAATEKSEILLAGECMAKANDFGGLFVLAICVGSTSLMSHLAKTSNECGRHNTSFLADLTLGNLEECLEKLIALDRLPEASMFAHTYLPSQVDRVVELWKGKVESMGQNARQKALADQIATPGMYGNLFDGFEESKELEKFNQFLIENPNEDGNRHLGNNDRNLVQEFEEAINAKDSAYNNQDLIDAHSNPNDDSFEDGSDQEGKVESNTTHITAKAIEPNSLSEVKCPTSVGQGESGASESNEEADLDSPKWSEDEQDDVEEKEEDINVEEAEKQHTN</sequence>
<evidence type="ECO:0000313" key="2">
    <source>
        <dbReference type="WBParaSite" id="RSKR_0000974500.1"/>
    </source>
</evidence>
<reference evidence="2" key="1">
    <citation type="submission" date="2016-11" db="UniProtKB">
        <authorList>
            <consortium name="WormBaseParasite"/>
        </authorList>
    </citation>
    <scope>IDENTIFICATION</scope>
    <source>
        <strain evidence="2">KR3021</strain>
    </source>
</reference>
<dbReference type="Proteomes" id="UP000095286">
    <property type="component" value="Unplaced"/>
</dbReference>
<dbReference type="WBParaSite" id="RSKR_0000974500.1">
    <property type="protein sequence ID" value="RSKR_0000974500.1"/>
    <property type="gene ID" value="RSKR_0000974500"/>
</dbReference>
<evidence type="ECO:0000313" key="1">
    <source>
        <dbReference type="Proteomes" id="UP000095286"/>
    </source>
</evidence>
<organism evidence="1 2">
    <name type="scientific">Rhabditophanes sp. KR3021</name>
    <dbReference type="NCBI Taxonomy" id="114890"/>
    <lineage>
        <taxon>Eukaryota</taxon>
        <taxon>Metazoa</taxon>
        <taxon>Ecdysozoa</taxon>
        <taxon>Nematoda</taxon>
        <taxon>Chromadorea</taxon>
        <taxon>Rhabditida</taxon>
        <taxon>Tylenchina</taxon>
        <taxon>Panagrolaimomorpha</taxon>
        <taxon>Strongyloidoidea</taxon>
        <taxon>Alloionematidae</taxon>
        <taxon>Rhabditophanes</taxon>
    </lineage>
</organism>
<name>A0AC35UB80_9BILA</name>
<protein>
    <submittedName>
        <fullName evidence="2">Coatomer subunit beta'</fullName>
    </submittedName>
</protein>
<accession>A0AC35UB80</accession>
<proteinExistence type="predicted"/>